<proteinExistence type="inferred from homology"/>
<accession>A0AA85J1I4</accession>
<keyword evidence="6" id="KW-1185">Reference proteome</keyword>
<protein>
    <recommendedName>
        <fullName evidence="4">Large ribosomal subunit protein uL23m</fullName>
    </recommendedName>
    <alternativeName>
        <fullName evidence="5">39S ribosomal protein L23, mitochondrial</fullName>
    </alternativeName>
</protein>
<dbReference type="InterPro" id="IPR012677">
    <property type="entry name" value="Nucleotide-bd_a/b_plait_sf"/>
</dbReference>
<keyword evidence="2" id="KW-0689">Ribosomal protein</keyword>
<evidence type="ECO:0000256" key="5">
    <source>
        <dbReference type="ARBA" id="ARBA00041375"/>
    </source>
</evidence>
<dbReference type="SUPFAM" id="SSF54189">
    <property type="entry name" value="Ribosomal proteins S24e, L23 and L15e"/>
    <property type="match status" value="1"/>
</dbReference>
<dbReference type="PANTHER" id="PTHR12059:SF5">
    <property type="entry name" value="LARGE RIBOSOMAL SUBUNIT PROTEIN UL23M"/>
    <property type="match status" value="1"/>
</dbReference>
<evidence type="ECO:0000256" key="4">
    <source>
        <dbReference type="ARBA" id="ARBA00039977"/>
    </source>
</evidence>
<dbReference type="GO" id="GO:0005762">
    <property type="term" value="C:mitochondrial large ribosomal subunit"/>
    <property type="evidence" value="ECO:0007669"/>
    <property type="project" value="TreeGrafter"/>
</dbReference>
<dbReference type="InterPro" id="IPR013025">
    <property type="entry name" value="Ribosomal_uL23-like"/>
</dbReference>
<organism evidence="6 7">
    <name type="scientific">Trichobilharzia regenti</name>
    <name type="common">Nasal bird schistosome</name>
    <dbReference type="NCBI Taxonomy" id="157069"/>
    <lineage>
        <taxon>Eukaryota</taxon>
        <taxon>Metazoa</taxon>
        <taxon>Spiralia</taxon>
        <taxon>Lophotrochozoa</taxon>
        <taxon>Platyhelminthes</taxon>
        <taxon>Trematoda</taxon>
        <taxon>Digenea</taxon>
        <taxon>Strigeidida</taxon>
        <taxon>Schistosomatoidea</taxon>
        <taxon>Schistosomatidae</taxon>
        <taxon>Trichobilharzia</taxon>
    </lineage>
</organism>
<dbReference type="Gene3D" id="3.30.70.330">
    <property type="match status" value="1"/>
</dbReference>
<dbReference type="Proteomes" id="UP000050795">
    <property type="component" value="Unassembled WGS sequence"/>
</dbReference>
<reference evidence="6" key="1">
    <citation type="submission" date="2022-06" db="EMBL/GenBank/DDBJ databases">
        <authorList>
            <person name="Berger JAMES D."/>
            <person name="Berger JAMES D."/>
        </authorList>
    </citation>
    <scope>NUCLEOTIDE SEQUENCE [LARGE SCALE GENOMIC DNA]</scope>
</reference>
<reference evidence="7" key="2">
    <citation type="submission" date="2023-11" db="UniProtKB">
        <authorList>
            <consortium name="WormBaseParasite"/>
        </authorList>
    </citation>
    <scope>IDENTIFICATION</scope>
</reference>
<name>A0AA85J1I4_TRIRE</name>
<dbReference type="GO" id="GO:0032543">
    <property type="term" value="P:mitochondrial translation"/>
    <property type="evidence" value="ECO:0007669"/>
    <property type="project" value="TreeGrafter"/>
</dbReference>
<comment type="similarity">
    <text evidence="1">Belongs to the universal ribosomal protein uL23 family.</text>
</comment>
<keyword evidence="3" id="KW-0687">Ribonucleoprotein</keyword>
<evidence type="ECO:0000256" key="2">
    <source>
        <dbReference type="ARBA" id="ARBA00022980"/>
    </source>
</evidence>
<dbReference type="GO" id="GO:0003735">
    <property type="term" value="F:structural constituent of ribosome"/>
    <property type="evidence" value="ECO:0007669"/>
    <property type="project" value="InterPro"/>
</dbReference>
<evidence type="ECO:0000256" key="1">
    <source>
        <dbReference type="ARBA" id="ARBA00006700"/>
    </source>
</evidence>
<sequence length="201" mass="23634">MAAVRPVVFIRPICLPKTKHYFPLWMRQVEYPRVFPGDPPVSCFLPPFWMKMMYPGPKNPPDHVVFKVHPQMTGNDVRQYLEKIYKVPVADVRVKMVYHDLEPIDTHPKERMQRSIDATVFPPKPERYEKVAYVRLAPGEVFTFPDIFKDKRPSDVMETLDENASTPKDESKDIILSADNQVESETKKFQRVKGYSKWFKF</sequence>
<dbReference type="PANTHER" id="PTHR12059">
    <property type="entry name" value="RIBOSOMAL PROTEIN L23-RELATED"/>
    <property type="match status" value="1"/>
</dbReference>
<evidence type="ECO:0000313" key="7">
    <source>
        <dbReference type="WBParaSite" id="TREG1_123330.4"/>
    </source>
</evidence>
<evidence type="ECO:0000313" key="6">
    <source>
        <dbReference type="Proteomes" id="UP000050795"/>
    </source>
</evidence>
<dbReference type="AlphaFoldDB" id="A0AA85J1I4"/>
<dbReference type="WBParaSite" id="TREG1_123330.4">
    <property type="protein sequence ID" value="TREG1_123330.4"/>
    <property type="gene ID" value="TREG1_123330"/>
</dbReference>
<evidence type="ECO:0000256" key="3">
    <source>
        <dbReference type="ARBA" id="ARBA00023274"/>
    </source>
</evidence>
<dbReference type="InterPro" id="IPR012678">
    <property type="entry name" value="Ribosomal_uL23/eL15/eS24_sf"/>
</dbReference>